<evidence type="ECO:0000256" key="9">
    <source>
        <dbReference type="ARBA" id="ARBA00023211"/>
    </source>
</evidence>
<sequence>MKLIKFPLFLLLLISVVGFSQTPTDFLTKEFHKERRDILRLKMPKNTVAVVFSNSLKNRANDVDYVFHQDPNFYYLTGYREPNGVLVMFSENQVDANGDTYNEILYVQKRDARAEQWNGKRLGVEGAKSKLGFKITMNSDEFEKSSIDFKKFNKVFIDGKFKDDYRNLRGIDIFDLVESFKQKTNYKPDNYISQVKMYFYSQIKDTPLENRANVVAVIKQYQNQYTELQKDKFIQGYIKAKDENLVKEMRQKITLAMNPKTIVDVDFLGATLADMREIKTPAELKLLTKAIRISAVGQIEVMKAMKPHMSETELQGIHEFVYKKYGAEYEGYPSIVGAGNNGCILHYIENNKTKVGNDLVLMDLGAEYRGYTADVTRTIPANGKFTKEQKAIYNIVYNAQEAGIKASVVGASFGAPNAACKQEINKGLFALGIIKSLDEKHNYLPHGVSHYLGLDVHDPGTYRAFRANTVITVEPGIYIPEGSPCDKKWWGIAVRIEDDILITENGPVNLSAEAPRKSDEIEKMMAKKSVLDEFVLPNLDK</sequence>
<name>A0A2U2J980_9FLAO</name>
<evidence type="ECO:0000256" key="7">
    <source>
        <dbReference type="ARBA" id="ARBA00022801"/>
    </source>
</evidence>
<dbReference type="RefSeq" id="WP_109405200.1">
    <property type="nucleotide sequence ID" value="NZ_QFFG01000004.1"/>
</dbReference>
<evidence type="ECO:0000256" key="3">
    <source>
        <dbReference type="ARBA" id="ARBA00008766"/>
    </source>
</evidence>
<reference evidence="13 14" key="1">
    <citation type="submission" date="2018-05" db="EMBL/GenBank/DDBJ databases">
        <title>Polaribacter aquimarinus sp. nov., isolated from sediment in a sediment of sea.</title>
        <authorList>
            <person name="Lu D."/>
        </authorList>
    </citation>
    <scope>NUCLEOTIDE SEQUENCE [LARGE SCALE GENOMIC DNA]</scope>
    <source>
        <strain evidence="13 14">ZY113</strain>
    </source>
</reference>
<evidence type="ECO:0000256" key="8">
    <source>
        <dbReference type="ARBA" id="ARBA00023049"/>
    </source>
</evidence>
<keyword evidence="14" id="KW-1185">Reference proteome</keyword>
<evidence type="ECO:0000259" key="12">
    <source>
        <dbReference type="SMART" id="SM01011"/>
    </source>
</evidence>
<evidence type="ECO:0000256" key="10">
    <source>
        <dbReference type="RuleBase" id="RU000590"/>
    </source>
</evidence>
<dbReference type="Gene3D" id="3.40.350.10">
    <property type="entry name" value="Creatinase/prolidase N-terminal domain"/>
    <property type="match status" value="1"/>
</dbReference>
<keyword evidence="6 10" id="KW-0479">Metal-binding</keyword>
<keyword evidence="9" id="KW-0464">Manganese</keyword>
<protein>
    <recommendedName>
        <fullName evidence="4">Xaa-Pro aminopeptidase</fullName>
        <ecNumber evidence="4">3.4.11.9</ecNumber>
    </recommendedName>
</protein>
<feature type="chain" id="PRO_5015483698" description="Xaa-Pro aminopeptidase" evidence="11">
    <location>
        <begin position="21"/>
        <end position="541"/>
    </location>
</feature>
<dbReference type="OrthoDB" id="9806388at2"/>
<organism evidence="13 14">
    <name type="scientific">Polaribacter aquimarinus</name>
    <dbReference type="NCBI Taxonomy" id="2100726"/>
    <lineage>
        <taxon>Bacteria</taxon>
        <taxon>Pseudomonadati</taxon>
        <taxon>Bacteroidota</taxon>
        <taxon>Flavobacteriia</taxon>
        <taxon>Flavobacteriales</taxon>
        <taxon>Flavobacteriaceae</taxon>
    </lineage>
</organism>
<dbReference type="GO" id="GO:0030145">
    <property type="term" value="F:manganese ion binding"/>
    <property type="evidence" value="ECO:0007669"/>
    <property type="project" value="InterPro"/>
</dbReference>
<dbReference type="Pfam" id="PF00557">
    <property type="entry name" value="Peptidase_M24"/>
    <property type="match status" value="1"/>
</dbReference>
<evidence type="ECO:0000256" key="2">
    <source>
        <dbReference type="ARBA" id="ARBA00001936"/>
    </source>
</evidence>
<dbReference type="Pfam" id="PF05195">
    <property type="entry name" value="AMP_N"/>
    <property type="match status" value="1"/>
</dbReference>
<evidence type="ECO:0000256" key="5">
    <source>
        <dbReference type="ARBA" id="ARBA00022670"/>
    </source>
</evidence>
<dbReference type="SMART" id="SM01011">
    <property type="entry name" value="AMP_N"/>
    <property type="match status" value="1"/>
</dbReference>
<comment type="caution">
    <text evidence="13">The sequence shown here is derived from an EMBL/GenBank/DDBJ whole genome shotgun (WGS) entry which is preliminary data.</text>
</comment>
<dbReference type="EC" id="3.4.11.9" evidence="4"/>
<dbReference type="Gene3D" id="3.90.230.10">
    <property type="entry name" value="Creatinase/methionine aminopeptidase superfamily"/>
    <property type="match status" value="1"/>
</dbReference>
<dbReference type="GO" id="GO:0006508">
    <property type="term" value="P:proteolysis"/>
    <property type="evidence" value="ECO:0007669"/>
    <property type="project" value="UniProtKB-KW"/>
</dbReference>
<comment type="similarity">
    <text evidence="3 10">Belongs to the peptidase M24B family.</text>
</comment>
<evidence type="ECO:0000256" key="1">
    <source>
        <dbReference type="ARBA" id="ARBA00001424"/>
    </source>
</evidence>
<keyword evidence="5" id="KW-0645">Protease</keyword>
<keyword evidence="13" id="KW-0031">Aminopeptidase</keyword>
<gene>
    <name evidence="13" type="ORF">DIS07_10460</name>
</gene>
<dbReference type="InterPro" id="IPR001131">
    <property type="entry name" value="Peptidase_M24B_aminopep-P_CS"/>
</dbReference>
<dbReference type="PROSITE" id="PS00491">
    <property type="entry name" value="PROLINE_PEPTIDASE"/>
    <property type="match status" value="1"/>
</dbReference>
<feature type="signal peptide" evidence="11">
    <location>
        <begin position="1"/>
        <end position="20"/>
    </location>
</feature>
<dbReference type="InterPro" id="IPR000994">
    <property type="entry name" value="Pept_M24"/>
</dbReference>
<dbReference type="GO" id="GO:0005829">
    <property type="term" value="C:cytosol"/>
    <property type="evidence" value="ECO:0007669"/>
    <property type="project" value="TreeGrafter"/>
</dbReference>
<evidence type="ECO:0000313" key="13">
    <source>
        <dbReference type="EMBL" id="PWG04884.1"/>
    </source>
</evidence>
<dbReference type="AlphaFoldDB" id="A0A2U2J980"/>
<keyword evidence="8" id="KW-0482">Metalloprotease</keyword>
<dbReference type="PANTHER" id="PTHR43226:SF4">
    <property type="entry name" value="XAA-PRO AMINOPEPTIDASE 3"/>
    <property type="match status" value="1"/>
</dbReference>
<keyword evidence="11" id="KW-0732">Signal</keyword>
<evidence type="ECO:0000256" key="6">
    <source>
        <dbReference type="ARBA" id="ARBA00022723"/>
    </source>
</evidence>
<evidence type="ECO:0000256" key="11">
    <source>
        <dbReference type="SAM" id="SignalP"/>
    </source>
</evidence>
<accession>A0A2U2J980</accession>
<dbReference type="SUPFAM" id="SSF53092">
    <property type="entry name" value="Creatinase/prolidase N-terminal domain"/>
    <property type="match status" value="1"/>
</dbReference>
<dbReference type="EMBL" id="QFFG01000004">
    <property type="protein sequence ID" value="PWG04884.1"/>
    <property type="molecule type" value="Genomic_DNA"/>
</dbReference>
<dbReference type="InterPro" id="IPR029149">
    <property type="entry name" value="Creatin/AminoP/Spt16_N"/>
</dbReference>
<dbReference type="Proteomes" id="UP000245670">
    <property type="component" value="Unassembled WGS sequence"/>
</dbReference>
<keyword evidence="7" id="KW-0378">Hydrolase</keyword>
<evidence type="ECO:0000313" key="14">
    <source>
        <dbReference type="Proteomes" id="UP000245670"/>
    </source>
</evidence>
<evidence type="ECO:0000256" key="4">
    <source>
        <dbReference type="ARBA" id="ARBA00012574"/>
    </source>
</evidence>
<dbReference type="InterPro" id="IPR007865">
    <property type="entry name" value="Aminopep_P_N"/>
</dbReference>
<proteinExistence type="inferred from homology"/>
<dbReference type="InterPro" id="IPR036005">
    <property type="entry name" value="Creatinase/aminopeptidase-like"/>
</dbReference>
<dbReference type="PANTHER" id="PTHR43226">
    <property type="entry name" value="XAA-PRO AMINOPEPTIDASE 3"/>
    <property type="match status" value="1"/>
</dbReference>
<dbReference type="SUPFAM" id="SSF55920">
    <property type="entry name" value="Creatinase/aminopeptidase"/>
    <property type="match status" value="1"/>
</dbReference>
<dbReference type="InterPro" id="IPR052433">
    <property type="entry name" value="X-Pro_dipept-like"/>
</dbReference>
<dbReference type="GO" id="GO:0070006">
    <property type="term" value="F:metalloaminopeptidase activity"/>
    <property type="evidence" value="ECO:0007669"/>
    <property type="project" value="InterPro"/>
</dbReference>
<comment type="catalytic activity">
    <reaction evidence="1">
        <text>Release of any N-terminal amino acid, including proline, that is linked to proline, even from a dipeptide or tripeptide.</text>
        <dbReference type="EC" id="3.4.11.9"/>
    </reaction>
</comment>
<comment type="cofactor">
    <cofactor evidence="2">
        <name>Mn(2+)</name>
        <dbReference type="ChEBI" id="CHEBI:29035"/>
    </cofactor>
</comment>
<dbReference type="CDD" id="cd01087">
    <property type="entry name" value="Prolidase"/>
    <property type="match status" value="1"/>
</dbReference>
<feature type="domain" description="Aminopeptidase P N-terminal" evidence="12">
    <location>
        <begin position="27"/>
        <end position="175"/>
    </location>
</feature>